<dbReference type="UniPathway" id="UPA00340">
    <property type="reaction ID" value="UER00458"/>
</dbReference>
<dbReference type="HAMAP" id="MF_00020">
    <property type="entry name" value="Acetate_kinase"/>
    <property type="match status" value="1"/>
</dbReference>
<dbReference type="InterPro" id="IPR043129">
    <property type="entry name" value="ATPase_NBD"/>
</dbReference>
<comment type="function">
    <text evidence="6">Catalyzes the formation of acetyl phosphate from acetate and ATP. Can also catalyze the reverse reaction.</text>
</comment>
<dbReference type="GO" id="GO:0008776">
    <property type="term" value="F:acetate kinase activity"/>
    <property type="evidence" value="ECO:0007669"/>
    <property type="project" value="UniProtKB-UniRule"/>
</dbReference>
<dbReference type="GO" id="GO:0000287">
    <property type="term" value="F:magnesium ion binding"/>
    <property type="evidence" value="ECO:0007669"/>
    <property type="project" value="UniProtKB-UniRule"/>
</dbReference>
<dbReference type="GO" id="GO:0006085">
    <property type="term" value="P:acetyl-CoA biosynthetic process"/>
    <property type="evidence" value="ECO:0007669"/>
    <property type="project" value="UniProtKB-UniRule"/>
</dbReference>
<dbReference type="RefSeq" id="WP_054018311.1">
    <property type="nucleotide sequence ID" value="NZ_BBYR01000006.1"/>
</dbReference>
<dbReference type="Pfam" id="PF00871">
    <property type="entry name" value="Acetate_kinase"/>
    <property type="match status" value="1"/>
</dbReference>
<evidence type="ECO:0000313" key="9">
    <source>
        <dbReference type="Proteomes" id="UP000037660"/>
    </source>
</evidence>
<sequence>MHILSLNAGSATLKFGIFDPVSATPLMEATIERPAVDVAAFDEIERRLRDAGMPAIDAVGHRVAHGGPRLSEAVLVDADTEREIDQAAPLAPQHNPVALAGIRLARERWPGLPQVAVFDTAFHAGMPEQASLYAVPQAWRDAGVRRYGFHGLSHRHVLEAVSGALERAPEDLRIVSCHLGNGASVCAIDRGRSIDTSMGMTALEGLVMGTRSGDLDPGVPAFVARTLGLDPAQIEAALYHDSGLKALSGIGPDLREIEARARQGHAGAQTALQVHAYRVRKYIGAYAAAMGGCDAVAFTGGAGENSAALRRRILEGLEFLGVRLDEDRNESFGASGAAVAELQAPRSQVAVLAVRSREQWVIARETAAMLRHAEHPASRQDFSMPVAISAHHVHLTQAAVETLFGAGHALRVLQPLSQPGFFAAEETVSVIGERGRIERVRVVGPCRAANQIEVSRTEAIRLGIEAPLRLSGDLAGSAEVTLAGPAGTLRSTGLIVARRHLHLTSADARRLGVGDRGEIEVALDTPRGTVLRHVALRVDDGAALELHLDTDEANAAGLQGAGEGVLQRSECTARVCAEAEHQNHALLHAH</sequence>
<dbReference type="OrthoDB" id="9802453at2"/>
<feature type="site" description="Transition state stabilizer" evidence="6">
    <location>
        <position position="211"/>
    </location>
</feature>
<name>A0A0K8NUW7_PISS1</name>
<evidence type="ECO:0000256" key="2">
    <source>
        <dbReference type="ARBA" id="ARBA00022679"/>
    </source>
</evidence>
<keyword evidence="2 6" id="KW-0808">Transferase</keyword>
<evidence type="ECO:0000256" key="4">
    <source>
        <dbReference type="ARBA" id="ARBA00022777"/>
    </source>
</evidence>
<keyword evidence="5 6" id="KW-0067">ATP-binding</keyword>
<comment type="caution">
    <text evidence="8">The sequence shown here is derived from an EMBL/GenBank/DDBJ whole genome shotgun (WGS) entry which is preliminary data.</text>
</comment>
<evidence type="ECO:0000313" key="8">
    <source>
        <dbReference type="EMBL" id="GAP34177.1"/>
    </source>
</evidence>
<keyword evidence="9" id="KW-1185">Reference proteome</keyword>
<feature type="active site" description="Proton donor/acceptor" evidence="6">
    <location>
        <position position="119"/>
    </location>
</feature>
<dbReference type="GO" id="GO:0005737">
    <property type="term" value="C:cytoplasm"/>
    <property type="evidence" value="ECO:0007669"/>
    <property type="project" value="UniProtKB-SubCell"/>
</dbReference>
<organism evidence="8 9">
    <name type="scientific">Piscinibacter sakaiensis</name>
    <name type="common">Ideonella sakaiensis</name>
    <dbReference type="NCBI Taxonomy" id="1547922"/>
    <lineage>
        <taxon>Bacteria</taxon>
        <taxon>Pseudomonadati</taxon>
        <taxon>Pseudomonadota</taxon>
        <taxon>Betaproteobacteria</taxon>
        <taxon>Burkholderiales</taxon>
        <taxon>Sphaerotilaceae</taxon>
        <taxon>Piscinibacter</taxon>
    </lineage>
</organism>
<dbReference type="Pfam" id="PF06130">
    <property type="entry name" value="PTAC"/>
    <property type="match status" value="1"/>
</dbReference>
<evidence type="ECO:0000256" key="3">
    <source>
        <dbReference type="ARBA" id="ARBA00022741"/>
    </source>
</evidence>
<feature type="binding site" evidence="6">
    <location>
        <position position="62"/>
    </location>
    <ligand>
        <name>substrate</name>
    </ligand>
</feature>
<proteinExistence type="inferred from homology"/>
<dbReference type="EC" id="2.7.2.1" evidence="6"/>
<dbReference type="AlphaFoldDB" id="A0A0K8NUW7"/>
<feature type="binding site" evidence="6">
    <location>
        <begin position="178"/>
        <end position="182"/>
    </location>
    <ligand>
        <name>ATP</name>
        <dbReference type="ChEBI" id="CHEBI:30616"/>
    </ligand>
</feature>
<dbReference type="GO" id="GO:0006083">
    <property type="term" value="P:acetate metabolic process"/>
    <property type="evidence" value="ECO:0007669"/>
    <property type="project" value="TreeGrafter"/>
</dbReference>
<dbReference type="PANTHER" id="PTHR21060:SF15">
    <property type="entry name" value="ACETATE KINASE-RELATED"/>
    <property type="match status" value="1"/>
</dbReference>
<gene>
    <name evidence="6" type="primary">ackA</name>
    <name evidence="8" type="ORF">ISF6_3956</name>
</gene>
<dbReference type="Gene3D" id="3.30.420.40">
    <property type="match status" value="2"/>
</dbReference>
<evidence type="ECO:0000256" key="7">
    <source>
        <dbReference type="RuleBase" id="RU003835"/>
    </source>
</evidence>
<dbReference type="Proteomes" id="UP000037660">
    <property type="component" value="Unassembled WGS sequence"/>
</dbReference>
<dbReference type="NCBIfam" id="TIGR00016">
    <property type="entry name" value="ackA"/>
    <property type="match status" value="1"/>
</dbReference>
<dbReference type="EMBL" id="BBYR01000006">
    <property type="protein sequence ID" value="GAP34177.1"/>
    <property type="molecule type" value="Genomic_DNA"/>
</dbReference>
<evidence type="ECO:0000256" key="5">
    <source>
        <dbReference type="ARBA" id="ARBA00022840"/>
    </source>
</evidence>
<dbReference type="SUPFAM" id="SSF53067">
    <property type="entry name" value="Actin-like ATPase domain"/>
    <property type="match status" value="2"/>
</dbReference>
<evidence type="ECO:0000256" key="6">
    <source>
        <dbReference type="HAMAP-Rule" id="MF_00020"/>
    </source>
</evidence>
<dbReference type="PROSITE" id="PS01076">
    <property type="entry name" value="ACETATE_KINASE_2"/>
    <property type="match status" value="1"/>
</dbReference>
<evidence type="ECO:0000256" key="1">
    <source>
        <dbReference type="ARBA" id="ARBA00008748"/>
    </source>
</evidence>
<reference evidence="9" key="1">
    <citation type="submission" date="2015-07" db="EMBL/GenBank/DDBJ databases">
        <title>Discovery of a poly(ethylene terephthalate assimilation.</title>
        <authorList>
            <person name="Yoshida S."/>
            <person name="Hiraga K."/>
            <person name="Takehana T."/>
            <person name="Taniguchi I."/>
            <person name="Yamaji H."/>
            <person name="Maeda Y."/>
            <person name="Toyohara K."/>
            <person name="Miyamoto K."/>
            <person name="Kimura Y."/>
            <person name="Oda K."/>
        </authorList>
    </citation>
    <scope>NUCLEOTIDE SEQUENCE [LARGE SCALE GENOMIC DNA]</scope>
    <source>
        <strain evidence="9">NBRC 110686 / TISTR 2288 / 201-F6</strain>
    </source>
</reference>
<feature type="site" description="Transition state stabilizer" evidence="6">
    <location>
        <position position="150"/>
    </location>
</feature>
<dbReference type="InterPro" id="IPR004372">
    <property type="entry name" value="Ac/propionate_kinase"/>
</dbReference>
<comment type="cofactor">
    <cofactor evidence="6">
        <name>Mg(2+)</name>
        <dbReference type="ChEBI" id="CHEBI:18420"/>
    </cofactor>
    <cofactor evidence="6">
        <name>Mn(2+)</name>
        <dbReference type="ChEBI" id="CHEBI:29035"/>
    </cofactor>
    <text evidence="6">Mg(2+). Can also accept Mn(2+).</text>
</comment>
<comment type="subcellular location">
    <subcellularLocation>
        <location evidence="6">Cytoplasm</location>
    </subcellularLocation>
</comment>
<comment type="caution">
    <text evidence="6">Lacks conserved residue(s) required for the propagation of feature annotation.</text>
</comment>
<keyword evidence="3 6" id="KW-0547">Nucleotide-binding</keyword>
<feature type="binding site" evidence="6">
    <location>
        <begin position="253"/>
        <end position="255"/>
    </location>
    <ligand>
        <name>ATP</name>
        <dbReference type="ChEBI" id="CHEBI:30616"/>
    </ligand>
</feature>
<keyword evidence="4 6" id="KW-0418">Kinase</keyword>
<protein>
    <recommendedName>
        <fullName evidence="6">Acetate kinase</fullName>
        <ecNumber evidence="6">2.7.2.1</ecNumber>
    </recommendedName>
    <alternativeName>
        <fullName evidence="6">Acetokinase</fullName>
    </alternativeName>
</protein>
<feature type="binding site" evidence="6">
    <location>
        <position position="358"/>
    </location>
    <ligand>
        <name>Mg(2+)</name>
        <dbReference type="ChEBI" id="CHEBI:18420"/>
    </ligand>
</feature>
<reference evidence="8 9" key="2">
    <citation type="journal article" date="2016" name="Science">
        <title>A bacterium that degrades and assimilates poly(ethylene terephthalate).</title>
        <authorList>
            <person name="Yoshida S."/>
            <person name="Hiraga K."/>
            <person name="Takehana T."/>
            <person name="Taniguchi I."/>
            <person name="Yamaji H."/>
            <person name="Maeda Y."/>
            <person name="Toyohara K."/>
            <person name="Miyamoto K."/>
            <person name="Kimura Y."/>
            <person name="Oda K."/>
        </authorList>
    </citation>
    <scope>NUCLEOTIDE SEQUENCE [LARGE SCALE GENOMIC DNA]</scope>
    <source>
        <strain evidence="9">NBRC 110686 / TISTR 2288 / 201-F6</strain>
    </source>
</reference>
<dbReference type="UniPathway" id="UPA00621"/>
<comment type="pathway">
    <text evidence="6">Metabolic intermediate biosynthesis; acetyl-CoA biosynthesis; acetyl-CoA from acetate: step 1/2.</text>
</comment>
<feature type="binding site" evidence="6">
    <location>
        <position position="7"/>
    </location>
    <ligand>
        <name>Mg(2+)</name>
        <dbReference type="ChEBI" id="CHEBI:18420"/>
    </ligand>
</feature>
<keyword evidence="6" id="KW-0460">Magnesium</keyword>
<dbReference type="NCBIfam" id="NF011652">
    <property type="entry name" value="PRK15070.1"/>
    <property type="match status" value="1"/>
</dbReference>
<accession>A0A0K8NUW7</accession>
<dbReference type="InterPro" id="IPR000890">
    <property type="entry name" value="Aliphatic_acid_kin_short-chain"/>
</dbReference>
<dbReference type="PANTHER" id="PTHR21060">
    <property type="entry name" value="ACETATE KINASE"/>
    <property type="match status" value="1"/>
</dbReference>
<keyword evidence="6" id="KW-0479">Metal-binding</keyword>
<dbReference type="InterPro" id="IPR008300">
    <property type="entry name" value="PTAC"/>
</dbReference>
<keyword evidence="6" id="KW-0963">Cytoplasm</keyword>
<comment type="subunit">
    <text evidence="6">Homodimer.</text>
</comment>
<dbReference type="GO" id="GO:0005524">
    <property type="term" value="F:ATP binding"/>
    <property type="evidence" value="ECO:0007669"/>
    <property type="project" value="UniProtKB-KW"/>
</dbReference>
<feature type="binding site" evidence="6">
    <location>
        <position position="14"/>
    </location>
    <ligand>
        <name>ATP</name>
        <dbReference type="ChEBI" id="CHEBI:30616"/>
    </ligand>
</feature>
<dbReference type="GO" id="GO:0016747">
    <property type="term" value="F:acyltransferase activity, transferring groups other than amino-acyl groups"/>
    <property type="evidence" value="ECO:0007669"/>
    <property type="project" value="InterPro"/>
</dbReference>
<dbReference type="GO" id="GO:0051144">
    <property type="term" value="P:1,2-propanediol catabolic process"/>
    <property type="evidence" value="ECO:0007669"/>
    <property type="project" value="UniProtKB-UniPathway"/>
</dbReference>
<comment type="similarity">
    <text evidence="1 6 7">Belongs to the acetokinase family.</text>
</comment>
<dbReference type="InterPro" id="IPR023865">
    <property type="entry name" value="Aliphatic_acid_kinase_CS"/>
</dbReference>
<dbReference type="STRING" id="1547922.ISF6_3956"/>
<comment type="catalytic activity">
    <reaction evidence="6">
        <text>acetate + ATP = acetyl phosphate + ADP</text>
        <dbReference type="Rhea" id="RHEA:11352"/>
        <dbReference type="ChEBI" id="CHEBI:22191"/>
        <dbReference type="ChEBI" id="CHEBI:30089"/>
        <dbReference type="ChEBI" id="CHEBI:30616"/>
        <dbReference type="ChEBI" id="CHEBI:456216"/>
        <dbReference type="EC" id="2.7.2.1"/>
    </reaction>
</comment>
<dbReference type="PRINTS" id="PR00471">
    <property type="entry name" value="ACETATEKNASE"/>
</dbReference>